<dbReference type="InterPro" id="IPR023027">
    <property type="entry name" value="Mannitol_DH_CS"/>
</dbReference>
<sequence>MTVRLSLETLAELPETVARPSYERSDLKPGILHIGVGNFHRAHQQVYLDRLFSTGRDHDWALVGAGLMPFDTKVKSALAAQDYLATVVAQEAGSSTARVTGPMTEFVEPGDPQKIVDRLADPAIRIVSLTVTEGGYFVDPSTGEFDPSNPKIQADAADPDHPQTVFGVILKALKGRRERGETPFTVMSCDNLPHNGKVARDAVMGLARQADPDLATWVGETVAFPNGMVDRITPATGDRERRIVAEDFGIADEWPVFCEDYIQWVLEDKFTAGRPALEEVGVQFVPDVSPYETMKIRILNGGHAIIAYPSGLMDIEFAHEAMETDLVARFLEKVEREEIIPIVPPVPDTSLDDYFALIKTRFANPKIADTIRRLCLDGSNRQPKFIIPSIRDNIAKGRDVEGLALESALWCRYCFGVSDSGREIEPNDPNWDRLTERAKAAREDPSAWLAMADIYGPLKDEPRFAEPFARWLKMLHEEGAEAVLKTYLGD</sequence>
<dbReference type="Proteomes" id="UP000264310">
    <property type="component" value="Unassembled WGS sequence"/>
</dbReference>
<comment type="caution">
    <text evidence="5">The sequence shown here is derived from an EMBL/GenBank/DDBJ whole genome shotgun (WGS) entry which is preliminary data.</text>
</comment>
<dbReference type="SUPFAM" id="SSF51735">
    <property type="entry name" value="NAD(P)-binding Rossmann-fold domains"/>
    <property type="match status" value="1"/>
</dbReference>
<evidence type="ECO:0000259" key="4">
    <source>
        <dbReference type="Pfam" id="PF08125"/>
    </source>
</evidence>
<dbReference type="AlphaFoldDB" id="A0A371X032"/>
<dbReference type="PRINTS" id="PR00084">
    <property type="entry name" value="MTLDHDRGNASE"/>
</dbReference>
<dbReference type="EMBL" id="QURL01000006">
    <property type="protein sequence ID" value="RFC62556.1"/>
    <property type="molecule type" value="Genomic_DNA"/>
</dbReference>
<dbReference type="PANTHER" id="PTHR43362">
    <property type="entry name" value="MANNITOL DEHYDROGENASE DSF1-RELATED"/>
    <property type="match status" value="1"/>
</dbReference>
<dbReference type="InterPro" id="IPR013131">
    <property type="entry name" value="Mannitol_DH_N"/>
</dbReference>
<proteinExistence type="predicted"/>
<feature type="domain" description="Mannitol dehydrogenase N-terminal" evidence="3">
    <location>
        <begin position="30"/>
        <end position="278"/>
    </location>
</feature>
<dbReference type="InterPro" id="IPR050988">
    <property type="entry name" value="Mannitol_DH/Oxidoreductase"/>
</dbReference>
<evidence type="ECO:0000313" key="5">
    <source>
        <dbReference type="EMBL" id="RFC62556.1"/>
    </source>
</evidence>
<dbReference type="Gene3D" id="3.40.50.720">
    <property type="entry name" value="NAD(P)-binding Rossmann-like Domain"/>
    <property type="match status" value="1"/>
</dbReference>
<keyword evidence="2" id="KW-0520">NAD</keyword>
<dbReference type="PANTHER" id="PTHR43362:SF1">
    <property type="entry name" value="MANNITOL DEHYDROGENASE 2-RELATED"/>
    <property type="match status" value="1"/>
</dbReference>
<evidence type="ECO:0000256" key="2">
    <source>
        <dbReference type="ARBA" id="ARBA00023027"/>
    </source>
</evidence>
<organism evidence="5 6">
    <name type="scientific">Fulvimarina endophytica</name>
    <dbReference type="NCBI Taxonomy" id="2293836"/>
    <lineage>
        <taxon>Bacteria</taxon>
        <taxon>Pseudomonadati</taxon>
        <taxon>Pseudomonadota</taxon>
        <taxon>Alphaproteobacteria</taxon>
        <taxon>Hyphomicrobiales</taxon>
        <taxon>Aurantimonadaceae</taxon>
        <taxon>Fulvimarina</taxon>
    </lineage>
</organism>
<evidence type="ECO:0000313" key="6">
    <source>
        <dbReference type="Proteomes" id="UP000264310"/>
    </source>
</evidence>
<dbReference type="RefSeq" id="WP_116684079.1">
    <property type="nucleotide sequence ID" value="NZ_QURL01000006.1"/>
</dbReference>
<dbReference type="Pfam" id="PF08125">
    <property type="entry name" value="Mannitol_dh_C"/>
    <property type="match status" value="1"/>
</dbReference>
<dbReference type="SUPFAM" id="SSF48179">
    <property type="entry name" value="6-phosphogluconate dehydrogenase C-terminal domain-like"/>
    <property type="match status" value="1"/>
</dbReference>
<feature type="domain" description="Mannitol dehydrogenase C-terminal" evidence="4">
    <location>
        <begin position="287"/>
        <end position="473"/>
    </location>
</feature>
<dbReference type="Gene3D" id="1.10.1040.10">
    <property type="entry name" value="N-(1-d-carboxylethyl)-l-norvaline Dehydrogenase, domain 2"/>
    <property type="match status" value="1"/>
</dbReference>
<dbReference type="Pfam" id="PF01232">
    <property type="entry name" value="Mannitol_dh"/>
    <property type="match status" value="1"/>
</dbReference>
<evidence type="ECO:0000256" key="1">
    <source>
        <dbReference type="ARBA" id="ARBA00023002"/>
    </source>
</evidence>
<dbReference type="InterPro" id="IPR013328">
    <property type="entry name" value="6PGD_dom2"/>
</dbReference>
<evidence type="ECO:0000259" key="3">
    <source>
        <dbReference type="Pfam" id="PF01232"/>
    </source>
</evidence>
<gene>
    <name evidence="5" type="ORF">DYI37_14990</name>
</gene>
<dbReference type="InterPro" id="IPR008927">
    <property type="entry name" value="6-PGluconate_DH-like_C_sf"/>
</dbReference>
<protein>
    <submittedName>
        <fullName evidence="5">Mannitol dehydrogenase family protein</fullName>
    </submittedName>
</protein>
<dbReference type="GO" id="GO:0016616">
    <property type="term" value="F:oxidoreductase activity, acting on the CH-OH group of donors, NAD or NADP as acceptor"/>
    <property type="evidence" value="ECO:0007669"/>
    <property type="project" value="TreeGrafter"/>
</dbReference>
<dbReference type="GO" id="GO:0019594">
    <property type="term" value="P:mannitol metabolic process"/>
    <property type="evidence" value="ECO:0007669"/>
    <property type="project" value="InterPro"/>
</dbReference>
<reference evidence="5 6" key="1">
    <citation type="submission" date="2018-08" db="EMBL/GenBank/DDBJ databases">
        <title>Fulvimarina sp. 85, whole genome shotgun sequence.</title>
        <authorList>
            <person name="Tuo L."/>
        </authorList>
    </citation>
    <scope>NUCLEOTIDE SEQUENCE [LARGE SCALE GENOMIC DNA]</scope>
    <source>
        <strain evidence="5 6">85</strain>
    </source>
</reference>
<keyword evidence="1" id="KW-0560">Oxidoreductase</keyword>
<dbReference type="InterPro" id="IPR036291">
    <property type="entry name" value="NAD(P)-bd_dom_sf"/>
</dbReference>
<dbReference type="PROSITE" id="PS00974">
    <property type="entry name" value="MANNITOL_DHGENASE"/>
    <property type="match status" value="1"/>
</dbReference>
<accession>A0A371X032</accession>
<dbReference type="InterPro" id="IPR013118">
    <property type="entry name" value="Mannitol_DH_C"/>
</dbReference>
<name>A0A371X032_9HYPH</name>
<dbReference type="InterPro" id="IPR000669">
    <property type="entry name" value="Mannitol_DH"/>
</dbReference>
<dbReference type="OrthoDB" id="271711at2"/>
<keyword evidence="6" id="KW-1185">Reference proteome</keyword>